<dbReference type="RefSeq" id="WP_115212533.1">
    <property type="nucleotide sequence ID" value="NZ_QKWJ01000017.1"/>
</dbReference>
<dbReference type="Proteomes" id="UP000255165">
    <property type="component" value="Unassembled WGS sequence"/>
</dbReference>
<keyword evidence="2" id="KW-0963">Cytoplasm</keyword>
<gene>
    <name evidence="4" type="ORF">DN412_16100</name>
</gene>
<dbReference type="SUPFAM" id="SSF102114">
    <property type="entry name" value="Radical SAM enzymes"/>
    <property type="match status" value="1"/>
</dbReference>
<comment type="function">
    <text evidence="2">Probably acts as a heme chaperone, transferring heme to an unknown acceptor. Binds one molecule of heme per monomer, possibly covalently. Binds 1 [4Fe-4S] cluster. The cluster is coordinated with 3 cysteines and an exchangeable S-adenosyl-L-methionine.</text>
</comment>
<protein>
    <recommendedName>
        <fullName evidence="2">Heme chaperone HemW</fullName>
    </recommendedName>
</protein>
<evidence type="ECO:0000259" key="3">
    <source>
        <dbReference type="PROSITE" id="PS51918"/>
    </source>
</evidence>
<dbReference type="PANTHER" id="PTHR13932">
    <property type="entry name" value="COPROPORPHYRINIGEN III OXIDASE"/>
    <property type="match status" value="1"/>
</dbReference>
<dbReference type="SFLD" id="SFLDF00562">
    <property type="entry name" value="HemN-like__clustered_with_heat"/>
    <property type="match status" value="1"/>
</dbReference>
<dbReference type="EMBL" id="QKWJ01000017">
    <property type="protein sequence ID" value="RDK09385.1"/>
    <property type="molecule type" value="Genomic_DNA"/>
</dbReference>
<feature type="domain" description="Radical SAM core" evidence="3">
    <location>
        <begin position="27"/>
        <end position="263"/>
    </location>
</feature>
<dbReference type="NCBIfam" id="TIGR00539">
    <property type="entry name" value="hemN_rel"/>
    <property type="match status" value="1"/>
</dbReference>
<organism evidence="4 5">
    <name type="scientific">Cupriavidus lacunae</name>
    <dbReference type="NCBI Taxonomy" id="2666307"/>
    <lineage>
        <taxon>Bacteria</taxon>
        <taxon>Pseudomonadati</taxon>
        <taxon>Pseudomonadota</taxon>
        <taxon>Betaproteobacteria</taxon>
        <taxon>Burkholderiales</taxon>
        <taxon>Burkholderiaceae</taxon>
        <taxon>Cupriavidus</taxon>
    </lineage>
</organism>
<dbReference type="GO" id="GO:0004109">
    <property type="term" value="F:coproporphyrinogen oxidase activity"/>
    <property type="evidence" value="ECO:0007669"/>
    <property type="project" value="InterPro"/>
</dbReference>
<dbReference type="InterPro" id="IPR034505">
    <property type="entry name" value="Coproporphyrinogen-III_oxidase"/>
</dbReference>
<dbReference type="CDD" id="cd01335">
    <property type="entry name" value="Radical_SAM"/>
    <property type="match status" value="1"/>
</dbReference>
<dbReference type="PANTHER" id="PTHR13932:SF5">
    <property type="entry name" value="RADICAL S-ADENOSYL METHIONINE DOMAIN-CONTAINING PROTEIN 1, MITOCHONDRIAL"/>
    <property type="match status" value="1"/>
</dbReference>
<sequence length="410" mass="45402">MIPIVPVSASVPVDSKQLWLKPGQISLPGSPPLSLYVHIPWCVRKCPYCDFNSHAAPGADNHEIPEDIYLDALRADLEQSLPLVWGRPVHTVFIGGGTPSLLSAAGMDRLLSDIRALLPLDADAEITMEANPGTFEADKFASYRASGINRLSIGIQSFNDRHLQALGRIHGGAEARKAIDIAQASFDNINLDLMYALPGQTLQECQADVEAALSYGTTHLSLYHLTLEPNTLFAKFPPALPDDDSAYEMQDWIEARTAEAGYRHYETSAYARPHREARHNLNYWRFGDYLGIGAGAHGKLSFPHRILRQMRHKHPATYMEQALAGNAVQEARDVGADELPFEFMLNALRLTDGVPASSFHDYTGLPLHTISKQLAEAEKKGLLEADLATIRPTELGRRFLNDLQEMFLKD</sequence>
<dbReference type="AlphaFoldDB" id="A0A370NUW1"/>
<keyword evidence="2" id="KW-0479">Metal-binding</keyword>
<dbReference type="SMART" id="SM00729">
    <property type="entry name" value="Elp3"/>
    <property type="match status" value="1"/>
</dbReference>
<keyword evidence="2" id="KW-0004">4Fe-4S</keyword>
<dbReference type="InterPro" id="IPR010723">
    <property type="entry name" value="HemN_C"/>
</dbReference>
<dbReference type="GO" id="GO:0051539">
    <property type="term" value="F:4 iron, 4 sulfur cluster binding"/>
    <property type="evidence" value="ECO:0007669"/>
    <property type="project" value="UniProtKB-UniRule"/>
</dbReference>
<keyword evidence="5" id="KW-1185">Reference proteome</keyword>
<dbReference type="Gene3D" id="3.30.750.200">
    <property type="match status" value="1"/>
</dbReference>
<evidence type="ECO:0000256" key="1">
    <source>
        <dbReference type="ARBA" id="ARBA00006100"/>
    </source>
</evidence>
<keyword evidence="2" id="KW-0949">S-adenosyl-L-methionine</keyword>
<dbReference type="SFLD" id="SFLDS00029">
    <property type="entry name" value="Radical_SAM"/>
    <property type="match status" value="2"/>
</dbReference>
<comment type="subcellular location">
    <subcellularLocation>
        <location evidence="2">Cytoplasm</location>
    </subcellularLocation>
</comment>
<reference evidence="5" key="1">
    <citation type="submission" date="2018-06" db="EMBL/GenBank/DDBJ databases">
        <authorList>
            <person name="Feng T."/>
            <person name="Jeon C.O."/>
        </authorList>
    </citation>
    <scope>NUCLEOTIDE SEQUENCE [LARGE SCALE GENOMIC DNA]</scope>
    <source>
        <strain evidence="5">S23</strain>
    </source>
</reference>
<evidence type="ECO:0000313" key="5">
    <source>
        <dbReference type="Proteomes" id="UP000255165"/>
    </source>
</evidence>
<evidence type="ECO:0000313" key="4">
    <source>
        <dbReference type="EMBL" id="RDK09385.1"/>
    </source>
</evidence>
<accession>A0A370NUW1</accession>
<proteinExistence type="inferred from homology"/>
<dbReference type="Pfam" id="PF04055">
    <property type="entry name" value="Radical_SAM"/>
    <property type="match status" value="1"/>
</dbReference>
<keyword evidence="2" id="KW-0411">Iron-sulfur</keyword>
<dbReference type="PROSITE" id="PS51918">
    <property type="entry name" value="RADICAL_SAM"/>
    <property type="match status" value="1"/>
</dbReference>
<keyword evidence="2" id="KW-0349">Heme</keyword>
<dbReference type="GO" id="GO:0005737">
    <property type="term" value="C:cytoplasm"/>
    <property type="evidence" value="ECO:0007669"/>
    <property type="project" value="UniProtKB-SubCell"/>
</dbReference>
<comment type="caution">
    <text evidence="4">The sequence shown here is derived from an EMBL/GenBank/DDBJ whole genome shotgun (WGS) entry which is preliminary data.</text>
</comment>
<dbReference type="SFLD" id="SFLDF00288">
    <property type="entry name" value="HemN-like__clustered_with_nucl"/>
    <property type="match status" value="1"/>
</dbReference>
<comment type="similarity">
    <text evidence="1">Belongs to the anaerobic coproporphyrinogen-III oxidase family. HemW subfamily.</text>
</comment>
<keyword evidence="2" id="KW-0143">Chaperone</keyword>
<dbReference type="InterPro" id="IPR006638">
    <property type="entry name" value="Elp3/MiaA/NifB-like_rSAM"/>
</dbReference>
<dbReference type="InterPro" id="IPR004559">
    <property type="entry name" value="HemW-like"/>
</dbReference>
<dbReference type="InterPro" id="IPR007197">
    <property type="entry name" value="rSAM"/>
</dbReference>
<keyword evidence="2" id="KW-0408">Iron</keyword>
<dbReference type="InterPro" id="IPR058240">
    <property type="entry name" value="rSAM_sf"/>
</dbReference>
<name>A0A370NUW1_9BURK</name>
<dbReference type="GO" id="GO:0006779">
    <property type="term" value="P:porphyrin-containing compound biosynthetic process"/>
    <property type="evidence" value="ECO:0007669"/>
    <property type="project" value="InterPro"/>
</dbReference>
<dbReference type="Pfam" id="PF06969">
    <property type="entry name" value="HemN_C"/>
    <property type="match status" value="1"/>
</dbReference>
<dbReference type="GO" id="GO:0046872">
    <property type="term" value="F:metal ion binding"/>
    <property type="evidence" value="ECO:0007669"/>
    <property type="project" value="UniProtKB-UniRule"/>
</dbReference>
<dbReference type="SFLD" id="SFLDG01065">
    <property type="entry name" value="anaerobic_coproporphyrinogen-I"/>
    <property type="match status" value="2"/>
</dbReference>
<evidence type="ECO:0000256" key="2">
    <source>
        <dbReference type="RuleBase" id="RU364116"/>
    </source>
</evidence>